<keyword evidence="4" id="KW-0997">Cell inner membrane</keyword>
<evidence type="ECO:0000256" key="4">
    <source>
        <dbReference type="ARBA" id="ARBA00022519"/>
    </source>
</evidence>
<evidence type="ECO:0000313" key="11">
    <source>
        <dbReference type="Proteomes" id="UP000030826"/>
    </source>
</evidence>
<dbReference type="InterPro" id="IPR050093">
    <property type="entry name" value="ABC_SmlMolc_Importer"/>
</dbReference>
<dbReference type="Proteomes" id="UP000030826">
    <property type="component" value="Unassembled WGS sequence"/>
</dbReference>
<comment type="caution">
    <text evidence="10">The sequence shown here is derived from an EMBL/GenBank/DDBJ whole genome shotgun (WGS) entry which is preliminary data.</text>
</comment>
<organism evidence="10 11">
    <name type="scientific">Aureimonas altamirensis</name>
    <dbReference type="NCBI Taxonomy" id="370622"/>
    <lineage>
        <taxon>Bacteria</taxon>
        <taxon>Pseudomonadati</taxon>
        <taxon>Pseudomonadota</taxon>
        <taxon>Alphaproteobacteria</taxon>
        <taxon>Hyphomicrobiales</taxon>
        <taxon>Aurantimonadaceae</taxon>
        <taxon>Aureimonas</taxon>
    </lineage>
</organism>
<dbReference type="STRING" id="370622.LA66_20445"/>
<comment type="similarity">
    <text evidence="1">Belongs to the ABC transporter superfamily.</text>
</comment>
<gene>
    <name evidence="10" type="ORF">LA66_20445</name>
</gene>
<keyword evidence="5" id="KW-0547">Nucleotide-binding</keyword>
<protein>
    <submittedName>
        <fullName evidence="10">Thiamine ABC transporter ATP-binding protein</fullName>
    </submittedName>
</protein>
<dbReference type="AlphaFoldDB" id="A0A0B1PY09"/>
<dbReference type="PROSITE" id="PS50893">
    <property type="entry name" value="ABC_TRANSPORTER_2"/>
    <property type="match status" value="1"/>
</dbReference>
<dbReference type="PANTHER" id="PTHR42781">
    <property type="entry name" value="SPERMIDINE/PUTRESCINE IMPORT ATP-BINDING PROTEIN POTA"/>
    <property type="match status" value="1"/>
</dbReference>
<sequence>MTTQTALLLDDVTFAHEGLTLRFDLGVAAGEWLAIIGPSGAGKSTLLDIVAGFLQPDRGRVLFGGRDMTSAAPSDRPVSFVFQENNLFPNLTAEANVLLGLTTALRASPEERRSALAALDAVGLSGFGKRLPAAMSGGERQRVALARAMVRRRPLLLLDEPLAALGPAMRQDILALIARLRREAGLTILMVTHQPDDAIGHADRIAYVENGRIAAIGTTAEMLGPPPNPVLAGYLAG</sequence>
<keyword evidence="8" id="KW-0472">Membrane</keyword>
<dbReference type="GO" id="GO:0016887">
    <property type="term" value="F:ATP hydrolysis activity"/>
    <property type="evidence" value="ECO:0007669"/>
    <property type="project" value="InterPro"/>
</dbReference>
<name>A0A0B1PY09_9HYPH</name>
<dbReference type="EMBL" id="JRFJ01000010">
    <property type="protein sequence ID" value="KHJ52994.1"/>
    <property type="molecule type" value="Genomic_DNA"/>
</dbReference>
<dbReference type="GO" id="GO:0005524">
    <property type="term" value="F:ATP binding"/>
    <property type="evidence" value="ECO:0007669"/>
    <property type="project" value="UniProtKB-KW"/>
</dbReference>
<evidence type="ECO:0000256" key="3">
    <source>
        <dbReference type="ARBA" id="ARBA00022475"/>
    </source>
</evidence>
<dbReference type="PANTHER" id="PTHR42781:SF1">
    <property type="entry name" value="THIAMINE IMPORT ATP-BINDING PROTEIN THIQ"/>
    <property type="match status" value="1"/>
</dbReference>
<evidence type="ECO:0000256" key="1">
    <source>
        <dbReference type="ARBA" id="ARBA00005417"/>
    </source>
</evidence>
<proteinExistence type="inferred from homology"/>
<dbReference type="PROSITE" id="PS00211">
    <property type="entry name" value="ABC_TRANSPORTER_1"/>
    <property type="match status" value="1"/>
</dbReference>
<dbReference type="Gene3D" id="3.40.50.300">
    <property type="entry name" value="P-loop containing nucleotide triphosphate hydrolases"/>
    <property type="match status" value="1"/>
</dbReference>
<keyword evidence="3" id="KW-1003">Cell membrane</keyword>
<keyword evidence="2" id="KW-0813">Transport</keyword>
<dbReference type="InterPro" id="IPR003439">
    <property type="entry name" value="ABC_transporter-like_ATP-bd"/>
</dbReference>
<dbReference type="Pfam" id="PF00005">
    <property type="entry name" value="ABC_tran"/>
    <property type="match status" value="1"/>
</dbReference>
<keyword evidence="7" id="KW-1278">Translocase</keyword>
<dbReference type="SMART" id="SM00382">
    <property type="entry name" value="AAA"/>
    <property type="match status" value="1"/>
</dbReference>
<dbReference type="RefSeq" id="WP_039196207.1">
    <property type="nucleotide sequence ID" value="NZ_JRFJ01000010.1"/>
</dbReference>
<dbReference type="SUPFAM" id="SSF52540">
    <property type="entry name" value="P-loop containing nucleoside triphosphate hydrolases"/>
    <property type="match status" value="1"/>
</dbReference>
<evidence type="ECO:0000259" key="9">
    <source>
        <dbReference type="PROSITE" id="PS50893"/>
    </source>
</evidence>
<dbReference type="InterPro" id="IPR003593">
    <property type="entry name" value="AAA+_ATPase"/>
</dbReference>
<keyword evidence="6 10" id="KW-0067">ATP-binding</keyword>
<dbReference type="InterPro" id="IPR017871">
    <property type="entry name" value="ABC_transporter-like_CS"/>
</dbReference>
<evidence type="ECO:0000256" key="6">
    <source>
        <dbReference type="ARBA" id="ARBA00022840"/>
    </source>
</evidence>
<dbReference type="InterPro" id="IPR027417">
    <property type="entry name" value="P-loop_NTPase"/>
</dbReference>
<feature type="domain" description="ABC transporter" evidence="9">
    <location>
        <begin position="3"/>
        <end position="235"/>
    </location>
</feature>
<evidence type="ECO:0000313" key="10">
    <source>
        <dbReference type="EMBL" id="KHJ52994.1"/>
    </source>
</evidence>
<dbReference type="OrthoDB" id="9802264at2"/>
<evidence type="ECO:0000256" key="7">
    <source>
        <dbReference type="ARBA" id="ARBA00022967"/>
    </source>
</evidence>
<evidence type="ECO:0000256" key="2">
    <source>
        <dbReference type="ARBA" id="ARBA00022448"/>
    </source>
</evidence>
<accession>A0A0B1PY09</accession>
<evidence type="ECO:0000256" key="8">
    <source>
        <dbReference type="ARBA" id="ARBA00023136"/>
    </source>
</evidence>
<evidence type="ECO:0000256" key="5">
    <source>
        <dbReference type="ARBA" id="ARBA00022741"/>
    </source>
</evidence>
<reference evidence="10 11" key="1">
    <citation type="submission" date="2014-09" db="EMBL/GenBank/DDBJ databases">
        <title>Isolation and characterization of Aurantimonas altamirensis ON-56566 from clinical sample following a dog bite.</title>
        <authorList>
            <person name="Eshaghi A."/>
            <person name="Li A."/>
            <person name="Shahinas D."/>
            <person name="Bahn P."/>
            <person name="Kus J.V."/>
            <person name="Patel S.N."/>
        </authorList>
    </citation>
    <scope>NUCLEOTIDE SEQUENCE [LARGE SCALE GENOMIC DNA]</scope>
    <source>
        <strain evidence="10 11">ON-56566</strain>
    </source>
</reference>